<evidence type="ECO:0000313" key="2">
    <source>
        <dbReference type="EMBL" id="SDI79791.1"/>
    </source>
</evidence>
<evidence type="ECO:0000313" key="4">
    <source>
        <dbReference type="Proteomes" id="UP000198612"/>
    </source>
</evidence>
<evidence type="ECO:0000313" key="3">
    <source>
        <dbReference type="EMBL" id="SET20700.1"/>
    </source>
</evidence>
<evidence type="ECO:0000259" key="1">
    <source>
        <dbReference type="Pfam" id="PF13546"/>
    </source>
</evidence>
<reference evidence="3 4" key="2">
    <citation type="submission" date="2016-10" db="EMBL/GenBank/DDBJ databases">
        <authorList>
            <person name="Varghese N."/>
            <person name="Submissions S."/>
        </authorList>
    </citation>
    <scope>NUCLEOTIDE SEQUENCE [LARGE SCALE GENOMIC DNA]</scope>
    <source>
        <strain evidence="3 4">WG5</strain>
    </source>
</reference>
<reference evidence="2 5" key="1">
    <citation type="submission" date="2016-10" db="EMBL/GenBank/DDBJ databases">
        <authorList>
            <person name="de Groot N.N."/>
        </authorList>
    </citation>
    <scope>NUCLEOTIDE SEQUENCE [LARGE SCALE GENOMIC DNA]</scope>
    <source>
        <strain evidence="2 5">WG7</strain>
    </source>
</reference>
<dbReference type="EMBL" id="FNEH01000015">
    <property type="protein sequence ID" value="SDI79791.1"/>
    <property type="molecule type" value="Genomic_DNA"/>
</dbReference>
<dbReference type="SUPFAM" id="SSF53098">
    <property type="entry name" value="Ribonuclease H-like"/>
    <property type="match status" value="1"/>
</dbReference>
<dbReference type="InterPro" id="IPR038721">
    <property type="entry name" value="IS701-like_DDE_dom"/>
</dbReference>
<dbReference type="InterPro" id="IPR012337">
    <property type="entry name" value="RNaseH-like_sf"/>
</dbReference>
<name>A0A1G8NHN9_9FIRM</name>
<dbReference type="AlphaFoldDB" id="A0A1G8NHN9"/>
<protein>
    <submittedName>
        <fullName evidence="2">Transposase DDE domain-containing protein</fullName>
    </submittedName>
</protein>
<sequence length="463" mass="54027">MNTIISHDLIEEKNLDSNIDNFFKKIELVKALKISNITKLRGASCFLVFQVLFKLVFSGKNLYQLLSTRPDDLPFGKDVIYDFLNSCSYNWRKFLLILSSKIINSKIYSLTSKDRVNVLIFDDSLYSRSRSKAVELLSRVHDHSSGKYINGFRMLTMGWSDGNSFIPVAFSLLSSTNPKTQINGINEKIDKRTNGYKRRKEALKKATETMFDLLKGAVKYAIPVDYVLFDSWFAYPKVIKKILRHKIQVICRLKAMHRVYYNYKGKKVNLKDLYKKLDKNHKNRVVASAIVGLGKDKDDNEIKAKIIFVKNNNDKSQWIALLSTNINLDAEEIIRIYGKRWDIEVFFKMNKSYLRLAKEFQGRSYDSMFAHTTIVFTRYIMLTLDVRKNEDEKTFGGMFFEYCDELKDLSHIEALFLIIDLFKKTLHDYSTLTEEKINELLDYFFELLPGYIKKSLMISNAES</sequence>
<dbReference type="Pfam" id="PF13546">
    <property type="entry name" value="DDE_5"/>
    <property type="match status" value="1"/>
</dbReference>
<evidence type="ECO:0000313" key="5">
    <source>
        <dbReference type="Proteomes" id="UP000198945"/>
    </source>
</evidence>
<dbReference type="EMBL" id="FOHG01000040">
    <property type="protein sequence ID" value="SET20700.1"/>
    <property type="molecule type" value="Genomic_DNA"/>
</dbReference>
<accession>A0A1G8NHN9</accession>
<organism evidence="2 5">
    <name type="scientific">Halanaerobium congolense</name>
    <dbReference type="NCBI Taxonomy" id="54121"/>
    <lineage>
        <taxon>Bacteria</taxon>
        <taxon>Bacillati</taxon>
        <taxon>Bacillota</taxon>
        <taxon>Clostridia</taxon>
        <taxon>Halanaerobiales</taxon>
        <taxon>Halanaerobiaceae</taxon>
        <taxon>Halanaerobium</taxon>
    </lineage>
</organism>
<dbReference type="RefSeq" id="WP_208596698.1">
    <property type="nucleotide sequence ID" value="NZ_FNEH01000015.1"/>
</dbReference>
<dbReference type="Proteomes" id="UP000198612">
    <property type="component" value="Unassembled WGS sequence"/>
</dbReference>
<proteinExistence type="predicted"/>
<gene>
    <name evidence="3" type="ORF">SAMN04515652_1401</name>
    <name evidence="2" type="ORF">SAMN04515654_11525</name>
</gene>
<feature type="domain" description="Transposase IS701-like DDE" evidence="1">
    <location>
        <begin position="66"/>
        <end position="263"/>
    </location>
</feature>
<dbReference type="Proteomes" id="UP000198945">
    <property type="component" value="Unassembled WGS sequence"/>
</dbReference>
<dbReference type="Gene3D" id="3.90.350.10">
    <property type="entry name" value="Transposase Inhibitor Protein From Tn5, Chain A, domain 1"/>
    <property type="match status" value="1"/>
</dbReference>